<evidence type="ECO:0000313" key="2">
    <source>
        <dbReference type="Proteomes" id="UP000821845"/>
    </source>
</evidence>
<sequence length="137" mass="15010">MEPGMETRVSIPVVLVNRQELYAIVAVLGIAILGCVCVLGFSYSNFAKLKRNADEVRDYIASHPPKSDRAPAAYQRGDGNQSAIEPGMSDNYTGAAEVPFHGDREDERSVVVERRSPPEETDPSFSPWSRASTTPLK</sequence>
<dbReference type="Proteomes" id="UP000821845">
    <property type="component" value="Chromosome 1"/>
</dbReference>
<comment type="caution">
    <text evidence="1">The sequence shown here is derived from an EMBL/GenBank/DDBJ whole genome shotgun (WGS) entry which is preliminary data.</text>
</comment>
<gene>
    <name evidence="1" type="ORF">HPB50_016981</name>
</gene>
<reference evidence="1" key="1">
    <citation type="submission" date="2020-05" db="EMBL/GenBank/DDBJ databases">
        <title>Large-scale comparative analyses of tick genomes elucidate their genetic diversity and vector capacities.</title>
        <authorList>
            <person name="Jia N."/>
            <person name="Wang J."/>
            <person name="Shi W."/>
            <person name="Du L."/>
            <person name="Sun Y."/>
            <person name="Zhan W."/>
            <person name="Jiang J."/>
            <person name="Wang Q."/>
            <person name="Zhang B."/>
            <person name="Ji P."/>
            <person name="Sakyi L.B."/>
            <person name="Cui X."/>
            <person name="Yuan T."/>
            <person name="Jiang B."/>
            <person name="Yang W."/>
            <person name="Lam T.T.-Y."/>
            <person name="Chang Q."/>
            <person name="Ding S."/>
            <person name="Wang X."/>
            <person name="Zhu J."/>
            <person name="Ruan X."/>
            <person name="Zhao L."/>
            <person name="Wei J."/>
            <person name="Que T."/>
            <person name="Du C."/>
            <person name="Cheng J."/>
            <person name="Dai P."/>
            <person name="Han X."/>
            <person name="Huang E."/>
            <person name="Gao Y."/>
            <person name="Liu J."/>
            <person name="Shao H."/>
            <person name="Ye R."/>
            <person name="Li L."/>
            <person name="Wei W."/>
            <person name="Wang X."/>
            <person name="Wang C."/>
            <person name="Yang T."/>
            <person name="Huo Q."/>
            <person name="Li W."/>
            <person name="Guo W."/>
            <person name="Chen H."/>
            <person name="Zhou L."/>
            <person name="Ni X."/>
            <person name="Tian J."/>
            <person name="Zhou Y."/>
            <person name="Sheng Y."/>
            <person name="Liu T."/>
            <person name="Pan Y."/>
            <person name="Xia L."/>
            <person name="Li J."/>
            <person name="Zhao F."/>
            <person name="Cao W."/>
        </authorList>
    </citation>
    <scope>NUCLEOTIDE SEQUENCE</scope>
    <source>
        <strain evidence="1">Hyas-2018</strain>
    </source>
</reference>
<evidence type="ECO:0000313" key="1">
    <source>
        <dbReference type="EMBL" id="KAH6947062.1"/>
    </source>
</evidence>
<name>A0ACB7TNY9_HYAAI</name>
<protein>
    <submittedName>
        <fullName evidence="1">Uncharacterized protein</fullName>
    </submittedName>
</protein>
<accession>A0ACB7TNY9</accession>
<keyword evidence="2" id="KW-1185">Reference proteome</keyword>
<dbReference type="EMBL" id="CM023481">
    <property type="protein sequence ID" value="KAH6947062.1"/>
    <property type="molecule type" value="Genomic_DNA"/>
</dbReference>
<organism evidence="1 2">
    <name type="scientific">Hyalomma asiaticum</name>
    <name type="common">Tick</name>
    <dbReference type="NCBI Taxonomy" id="266040"/>
    <lineage>
        <taxon>Eukaryota</taxon>
        <taxon>Metazoa</taxon>
        <taxon>Ecdysozoa</taxon>
        <taxon>Arthropoda</taxon>
        <taxon>Chelicerata</taxon>
        <taxon>Arachnida</taxon>
        <taxon>Acari</taxon>
        <taxon>Parasitiformes</taxon>
        <taxon>Ixodida</taxon>
        <taxon>Ixodoidea</taxon>
        <taxon>Ixodidae</taxon>
        <taxon>Hyalomminae</taxon>
        <taxon>Hyalomma</taxon>
    </lineage>
</organism>
<proteinExistence type="predicted"/>